<evidence type="ECO:0000256" key="15">
    <source>
        <dbReference type="SAM" id="Phobius"/>
    </source>
</evidence>
<dbReference type="SMART" id="SM00180">
    <property type="entry name" value="EGF_Lam"/>
    <property type="match status" value="2"/>
</dbReference>
<dbReference type="VEuPathDB" id="VectorBase:AAEL023169"/>
<dbReference type="SUPFAM" id="SSF49854">
    <property type="entry name" value="Spermadhesin, CUB domain"/>
    <property type="match status" value="1"/>
</dbReference>
<keyword evidence="4 15" id="KW-0812">Transmembrane</keyword>
<dbReference type="PROSITE" id="PS50027">
    <property type="entry name" value="EGF_LAM_2"/>
    <property type="match status" value="1"/>
</dbReference>
<evidence type="ECO:0000256" key="7">
    <source>
        <dbReference type="ARBA" id="ARBA00022989"/>
    </source>
</evidence>
<gene>
    <name evidence="19" type="ORF">AaeL_AAEL012493</name>
</gene>
<dbReference type="Pfam" id="PF24981">
    <property type="entry name" value="Beta-prop_ATRN-LZTR1"/>
    <property type="match status" value="1"/>
</dbReference>
<dbReference type="GO" id="GO:0048731">
    <property type="term" value="P:system development"/>
    <property type="evidence" value="ECO:0007669"/>
    <property type="project" value="UniProtKB-ARBA"/>
</dbReference>
<evidence type="ECO:0000256" key="1">
    <source>
        <dbReference type="ARBA" id="ARBA00004167"/>
    </source>
</evidence>
<keyword evidence="10" id="KW-0325">Glycoprotein</keyword>
<dbReference type="Pfam" id="PF24972">
    <property type="entry name" value="GBD_ATRN"/>
    <property type="match status" value="1"/>
</dbReference>
<evidence type="ECO:0000256" key="13">
    <source>
        <dbReference type="PROSITE-ProRule" id="PRU00460"/>
    </source>
</evidence>
<dbReference type="PaxDb" id="7159-AAEL012493-PA"/>
<keyword evidence="7 15" id="KW-1133">Transmembrane helix</keyword>
<evidence type="ECO:0000259" key="16">
    <source>
        <dbReference type="PROSITE" id="PS01180"/>
    </source>
</evidence>
<dbReference type="eggNOG" id="KOG1388">
    <property type="taxonomic scope" value="Eukaryota"/>
</dbReference>
<evidence type="ECO:0000256" key="8">
    <source>
        <dbReference type="ARBA" id="ARBA00023136"/>
    </source>
</evidence>
<dbReference type="Gene3D" id="2.60.120.290">
    <property type="entry name" value="Spermadhesin, CUB domain"/>
    <property type="match status" value="1"/>
</dbReference>
<sequence length="1172" mass="131003">CVCPDGWQGSECQFCGGKVRLTDPSGSVHDGLGNYSIGVKCSWLIDARDHNSIADKLSPAGSGKPSVIRLHLEEFATECGWDHLYVYDGDSVESPLLAVFSGLMYRKNFSIRRIPEVFAHSGSALLHFFSDDAYNMSGFNISYEVNACPTVDTSLNCSGHGVCVYGECTCDIGWRGPACNVAICPNNCSAHLGRGACNVIQRRCISHGVWTTITSEETAGFAPPGSASHGAAVFRDTFYIIAGETYGKAKSLMYMYDFNGKVWETAHTDSKATPELRYGASTVMYGDKIFMYGGVVEGKGVCGELWAFDVSAKNWENITVKAEQCNETYAMCGPLKSAGHTATMVFGYLNTVQEYNFGTREWKIVRTRGYPVKGGYGHSAAYDPLKERIYVYGGIISESDSTQLLSNKLYSYEPHGRVWTLEAAAPTARFLHTANFISPGLMMVFGGNTHNDTSHSFGAKCYSKDLMVYDVLCNSWHVQQMPQDLRADLARFGHSAISFEESLYIYGGFDGQMINDMLKFTPGNCRALNRSDQCLNTRPGYKCIWDIQKSKCVPILDVDRGVLFSRDQINYDICPQESRLVMTRQAIQDYEHCSQLFSCQSCVSTAYGCMFCGIGNGKGYCAKEKCPDVSYTYRADFYPTRELKDCPENDEQICTQLHGCHACTAYTFCHWDYERSKCFYVGNKTSDIMNEALPCPPACSVLTTCGNCTLEECIWCQNEQRCVDKNAYTASFPYGQCREWTTGSNKCRAASSGKSQCGFYKTCAQCRDDPACGWCDDGSMTGLGKCLPGGDSGAHEEMECPAARWHFTHCPSCQCNGHSTCPDSKTCKQPCKDPMMGPNCEKCKPGYWGNPVNGGTCQKCECNGQAQYCHSETGKCFCSTKGLAGDHCEKCDATNHYHGDPSRGSCYYDLTIDYQFTFNLSKKEDRHFTQINFRNSPIKSDIDADFSITCSMTARMNITIRTAGGPEKLLFAAVNCSTFRYRFSKAEHHFGIEENVTLTTFYVYVYDFQPPLWIQIAFSQYPKLNLQQFFITFSTCFLLLLLMAAILWKIKQRYDMFRRRQRLFVEMEQMASRPFSQVRFWAQIHTDLFLRPFLKFTCHVRNVCFINHNCNNDSSFHPIITGGQQHSPPGQSAGLAVASALVTLGNPRRPSIEHPKEPKTKRKQSQHPDSCI</sequence>
<name>Q16LX7_AEDAE</name>
<dbReference type="InterPro" id="IPR056863">
    <property type="entry name" value="LMN_ATRN_NET-like_EGF"/>
</dbReference>
<dbReference type="Pfam" id="PF01437">
    <property type="entry name" value="PSI"/>
    <property type="match status" value="1"/>
</dbReference>
<feature type="disulfide bond" evidence="13">
    <location>
        <begin position="843"/>
        <end position="857"/>
    </location>
</feature>
<dbReference type="PROSITE" id="PS01180">
    <property type="entry name" value="CUB"/>
    <property type="match status" value="1"/>
</dbReference>
<feature type="transmembrane region" description="Helical" evidence="15">
    <location>
        <begin position="1029"/>
        <end position="1050"/>
    </location>
</feature>
<dbReference type="InterPro" id="IPR016201">
    <property type="entry name" value="PSI"/>
</dbReference>
<feature type="domain" description="CUB" evidence="16">
    <location>
        <begin position="15"/>
        <end position="146"/>
    </location>
</feature>
<dbReference type="PANTHER" id="PTHR46376:SF2">
    <property type="entry name" value="DISTRACTED, ISOFORM B"/>
    <property type="match status" value="1"/>
</dbReference>
<evidence type="ECO:0000256" key="5">
    <source>
        <dbReference type="ARBA" id="ARBA00022729"/>
    </source>
</evidence>
<dbReference type="SMART" id="SM00423">
    <property type="entry name" value="PSI"/>
    <property type="match status" value="5"/>
</dbReference>
<dbReference type="InterPro" id="IPR056732">
    <property type="entry name" value="GBD_ATRN"/>
</dbReference>
<evidence type="ECO:0000259" key="18">
    <source>
        <dbReference type="PROSITE" id="PS50027"/>
    </source>
</evidence>
<reference evidence="19" key="2">
    <citation type="journal article" date="2007" name="Science">
        <title>Genome sequence of Aedes aegypti, a major arbovirus vector.</title>
        <authorList>
            <person name="Nene V."/>
            <person name="Wortman J.R."/>
            <person name="Lawson D."/>
            <person name="Haas B."/>
            <person name="Kodira C."/>
            <person name="Tu Z.J."/>
            <person name="Loftus B."/>
            <person name="Xi Z."/>
            <person name="Megy K."/>
            <person name="Grabherr M."/>
            <person name="Ren Q."/>
            <person name="Zdobnov E.M."/>
            <person name="Lobo N.F."/>
            <person name="Campbell K.S."/>
            <person name="Brown S.E."/>
            <person name="Bonaldo M.F."/>
            <person name="Zhu J."/>
            <person name="Sinkins S.P."/>
            <person name="Hogenkamp D.G."/>
            <person name="Amedeo P."/>
            <person name="Arensburger P."/>
            <person name="Atkinson P.W."/>
            <person name="Bidwell S."/>
            <person name="Biedler J."/>
            <person name="Birney E."/>
            <person name="Bruggner R.V."/>
            <person name="Costas J."/>
            <person name="Coy M.R."/>
            <person name="Crabtree J."/>
            <person name="Crawford M."/>
            <person name="Debruyn B."/>
            <person name="Decaprio D."/>
            <person name="Eiglmeier K."/>
            <person name="Eisenstadt E."/>
            <person name="El-Dorry H."/>
            <person name="Gelbart W.M."/>
            <person name="Gomes S.L."/>
            <person name="Hammond M."/>
            <person name="Hannick L.I."/>
            <person name="Hogan J.R."/>
            <person name="Holmes M.H."/>
            <person name="Jaffe D."/>
            <person name="Johnston J.S."/>
            <person name="Kennedy R.C."/>
            <person name="Koo H."/>
            <person name="Kravitz S."/>
            <person name="Kriventseva E.V."/>
            <person name="Kulp D."/>
            <person name="Labutti K."/>
            <person name="Lee E."/>
            <person name="Li S."/>
            <person name="Lovin D.D."/>
            <person name="Mao C."/>
            <person name="Mauceli E."/>
            <person name="Menck C.F."/>
            <person name="Miller J.R."/>
            <person name="Montgomery P."/>
            <person name="Mori A."/>
            <person name="Nascimento A.L."/>
            <person name="Naveira H.F."/>
            <person name="Nusbaum C."/>
            <person name="O'leary S."/>
            <person name="Orvis J."/>
            <person name="Pertea M."/>
            <person name="Quesneville H."/>
            <person name="Reidenbach K.R."/>
            <person name="Rogers Y.H."/>
            <person name="Roth C.W."/>
            <person name="Schneider J.R."/>
            <person name="Schatz M."/>
            <person name="Shumway M."/>
            <person name="Stanke M."/>
            <person name="Stinson E.O."/>
            <person name="Tubio J.M."/>
            <person name="Vanzee J.P."/>
            <person name="Verjovski-Almeida S."/>
            <person name="Werner D."/>
            <person name="White O."/>
            <person name="Wyder S."/>
            <person name="Zeng Q."/>
            <person name="Zhao Q."/>
            <person name="Zhao Y."/>
            <person name="Hill C.A."/>
            <person name="Raikhel A.S."/>
            <person name="Soares M.B."/>
            <person name="Knudson D.L."/>
            <person name="Lee N.H."/>
            <person name="Galagan J."/>
            <person name="Salzberg S.L."/>
            <person name="Paulsen I.T."/>
            <person name="Dimopoulos G."/>
            <person name="Collins F.H."/>
            <person name="Birren B."/>
            <person name="Fraser-Liggett C.M."/>
            <person name="Severson D.W."/>
        </authorList>
    </citation>
    <scope>NUCLEOTIDE SEQUENCE [LARGE SCALE GENOMIC DNA]</scope>
    <source>
        <strain evidence="19">Liverpool</strain>
    </source>
</reference>
<dbReference type="SUPFAM" id="SSF117281">
    <property type="entry name" value="Kelch motif"/>
    <property type="match status" value="2"/>
</dbReference>
<reference evidence="19" key="1">
    <citation type="submission" date="2005-10" db="EMBL/GenBank/DDBJ databases">
        <authorList>
            <person name="Loftus B.J."/>
            <person name="Nene V.M."/>
            <person name="Hannick L.I."/>
            <person name="Bidwell S."/>
            <person name="Haas B."/>
            <person name="Amedeo P."/>
            <person name="Orvis J."/>
            <person name="Wortman J.R."/>
            <person name="White O.R."/>
            <person name="Salzberg S."/>
            <person name="Shumway M."/>
            <person name="Koo H."/>
            <person name="Zhao Y."/>
            <person name="Holmes M."/>
            <person name="Miller J."/>
            <person name="Schatz M."/>
            <person name="Pop M."/>
            <person name="Pai G."/>
            <person name="Utterback T."/>
            <person name="Rogers Y.-H."/>
            <person name="Kravitz S."/>
            <person name="Fraser C.M."/>
        </authorList>
    </citation>
    <scope>NUCLEOTIDE SEQUENCE</scope>
    <source>
        <strain evidence="19">Liverpool</strain>
    </source>
</reference>
<organism evidence="19 20">
    <name type="scientific">Aedes aegypti</name>
    <name type="common">Yellowfever mosquito</name>
    <name type="synonym">Culex aegypti</name>
    <dbReference type="NCBI Taxonomy" id="7159"/>
    <lineage>
        <taxon>Eukaryota</taxon>
        <taxon>Metazoa</taxon>
        <taxon>Ecdysozoa</taxon>
        <taxon>Arthropoda</taxon>
        <taxon>Hexapoda</taxon>
        <taxon>Insecta</taxon>
        <taxon>Pterygota</taxon>
        <taxon>Neoptera</taxon>
        <taxon>Endopterygota</taxon>
        <taxon>Diptera</taxon>
        <taxon>Nematocera</taxon>
        <taxon>Culicoidea</taxon>
        <taxon>Culicidae</taxon>
        <taxon>Culicinae</taxon>
        <taxon>Aedini</taxon>
        <taxon>Aedes</taxon>
        <taxon>Stegomyia</taxon>
    </lineage>
</organism>
<dbReference type="InterPro" id="IPR000742">
    <property type="entry name" value="EGF"/>
</dbReference>
<feature type="disulfide bond" evidence="12">
    <location>
        <begin position="3"/>
        <end position="12"/>
    </location>
</feature>
<evidence type="ECO:0000256" key="11">
    <source>
        <dbReference type="ARBA" id="ARBA00023292"/>
    </source>
</evidence>
<evidence type="ECO:0000313" key="20">
    <source>
        <dbReference type="Proteomes" id="UP000682892"/>
    </source>
</evidence>
<dbReference type="SUPFAM" id="SSF57196">
    <property type="entry name" value="EGF/Laminin"/>
    <property type="match status" value="2"/>
</dbReference>
<dbReference type="CDD" id="cd00041">
    <property type="entry name" value="CUB"/>
    <property type="match status" value="1"/>
</dbReference>
<evidence type="ECO:0000256" key="10">
    <source>
        <dbReference type="ARBA" id="ARBA00023180"/>
    </source>
</evidence>
<evidence type="ECO:0000256" key="9">
    <source>
        <dbReference type="ARBA" id="ARBA00023157"/>
    </source>
</evidence>
<dbReference type="InterPro" id="IPR000859">
    <property type="entry name" value="CUB_dom"/>
</dbReference>
<dbReference type="Pfam" id="PF24973">
    <property type="entry name" value="EGF_LMN_ATRN"/>
    <property type="match status" value="1"/>
</dbReference>
<dbReference type="OMA" id="CSMSVRN"/>
<dbReference type="InterPro" id="IPR035914">
    <property type="entry name" value="Sperma_CUB_dom_sf"/>
</dbReference>
<dbReference type="FunFam" id="2.120.10.80:FF:000141">
    <property type="entry name" value="Attractin-like protein 1"/>
    <property type="match status" value="1"/>
</dbReference>
<dbReference type="Gene3D" id="2.10.25.10">
    <property type="entry name" value="Laminin"/>
    <property type="match status" value="2"/>
</dbReference>
<dbReference type="PANTHER" id="PTHR46376">
    <property type="entry name" value="LEUCINE-ZIPPER-LIKE TRANSCRIPTIONAL REGULATOR 1"/>
    <property type="match status" value="1"/>
</dbReference>
<dbReference type="PhylomeDB" id="Q16LX7"/>
<feature type="domain" description="EGF-like" evidence="17">
    <location>
        <begin position="1"/>
        <end position="13"/>
    </location>
</feature>
<dbReference type="SMART" id="SM00042">
    <property type="entry name" value="CUB"/>
    <property type="match status" value="1"/>
</dbReference>
<dbReference type="GO" id="GO:0016020">
    <property type="term" value="C:membrane"/>
    <property type="evidence" value="ECO:0007669"/>
    <property type="project" value="UniProtKB-SubCell"/>
</dbReference>
<dbReference type="CDD" id="cd00055">
    <property type="entry name" value="EGF_Lam"/>
    <property type="match status" value="2"/>
</dbReference>
<evidence type="ECO:0000256" key="4">
    <source>
        <dbReference type="ARBA" id="ARBA00022692"/>
    </source>
</evidence>
<evidence type="ECO:0000259" key="17">
    <source>
        <dbReference type="PROSITE" id="PS50026"/>
    </source>
</evidence>
<feature type="non-terminal residue" evidence="19">
    <location>
        <position position="1"/>
    </location>
</feature>
<keyword evidence="11 13" id="KW-0424">Laminin EGF-like domain</keyword>
<dbReference type="PROSITE" id="PS50026">
    <property type="entry name" value="EGF_3"/>
    <property type="match status" value="1"/>
</dbReference>
<dbReference type="InterPro" id="IPR002049">
    <property type="entry name" value="LE_dom"/>
</dbReference>
<accession>Q16LX7</accession>
<comment type="subcellular location">
    <subcellularLocation>
        <location evidence="1">Membrane</location>
        <topology evidence="1">Single-pass membrane protein</topology>
    </subcellularLocation>
</comment>
<feature type="domain" description="Laminin EGF-like" evidence="18">
    <location>
        <begin position="813"/>
        <end position="859"/>
    </location>
</feature>
<dbReference type="InterPro" id="IPR015915">
    <property type="entry name" value="Kelch-typ_b-propeller"/>
</dbReference>
<dbReference type="HOGENOM" id="CLU_003930_0_0_1"/>
<evidence type="ECO:0000256" key="2">
    <source>
        <dbReference type="ARBA" id="ARBA00022441"/>
    </source>
</evidence>
<dbReference type="Gene3D" id="2.120.10.80">
    <property type="entry name" value="Kelch-type beta propeller"/>
    <property type="match status" value="2"/>
</dbReference>
<keyword evidence="6" id="KW-0677">Repeat</keyword>
<dbReference type="GO" id="GO:0048513">
    <property type="term" value="P:animal organ development"/>
    <property type="evidence" value="ECO:0007669"/>
    <property type="project" value="UniProtKB-ARBA"/>
</dbReference>
<keyword evidence="8 15" id="KW-0472">Membrane</keyword>
<keyword evidence="2" id="KW-0880">Kelch repeat</keyword>
<feature type="region of interest" description="Disordered" evidence="14">
    <location>
        <begin position="1146"/>
        <end position="1172"/>
    </location>
</feature>
<dbReference type="Proteomes" id="UP000682892">
    <property type="component" value="Unassembled WGS sequence"/>
</dbReference>
<dbReference type="InterPro" id="IPR051568">
    <property type="entry name" value="LZTR1/Attractin"/>
</dbReference>
<dbReference type="Pfam" id="PF23106">
    <property type="entry name" value="EGF_Teneurin"/>
    <property type="match status" value="1"/>
</dbReference>
<evidence type="ECO:0000256" key="6">
    <source>
        <dbReference type="ARBA" id="ARBA00022737"/>
    </source>
</evidence>
<evidence type="ECO:0000256" key="12">
    <source>
        <dbReference type="PROSITE-ProRule" id="PRU00076"/>
    </source>
</evidence>
<dbReference type="FunFam" id="2.60.120.290:FF:000046">
    <property type="entry name" value="Attractin-like protein 1"/>
    <property type="match status" value="1"/>
</dbReference>
<dbReference type="AlphaFoldDB" id="Q16LX7"/>
<dbReference type="PROSITE" id="PS00022">
    <property type="entry name" value="EGF_1"/>
    <property type="match status" value="1"/>
</dbReference>
<evidence type="ECO:0000256" key="14">
    <source>
        <dbReference type="SAM" id="MobiDB-lite"/>
    </source>
</evidence>
<keyword evidence="9 12" id="KW-1015">Disulfide bond</keyword>
<protein>
    <submittedName>
        <fullName evidence="19">AAEL012493-PA</fullName>
    </submittedName>
</protein>
<keyword evidence="3 12" id="KW-0245">EGF-like domain</keyword>
<comment type="caution">
    <text evidence="12">Lacks conserved residue(s) required for the propagation of feature annotation.</text>
</comment>
<feature type="disulfide bond" evidence="13">
    <location>
        <begin position="831"/>
        <end position="840"/>
    </location>
</feature>
<dbReference type="Pfam" id="PF00431">
    <property type="entry name" value="CUB"/>
    <property type="match status" value="1"/>
</dbReference>
<evidence type="ECO:0000313" key="19">
    <source>
        <dbReference type="EMBL" id="EAT35342.1"/>
    </source>
</evidence>
<evidence type="ECO:0000256" key="3">
    <source>
        <dbReference type="ARBA" id="ARBA00022536"/>
    </source>
</evidence>
<dbReference type="GO" id="GO:0005794">
    <property type="term" value="C:Golgi apparatus"/>
    <property type="evidence" value="ECO:0007669"/>
    <property type="project" value="TreeGrafter"/>
</dbReference>
<dbReference type="STRING" id="7159.Q16LX7"/>
<keyword evidence="5" id="KW-0732">Signal</keyword>
<reference evidence="19" key="3">
    <citation type="submission" date="2012-09" db="EMBL/GenBank/DDBJ databases">
        <authorList>
            <consortium name="VectorBase"/>
        </authorList>
    </citation>
    <scope>NUCLEOTIDE SEQUENCE</scope>
    <source>
        <strain evidence="19">Liverpool</strain>
    </source>
</reference>
<dbReference type="EMBL" id="CH477887">
    <property type="protein sequence ID" value="EAT35342.1"/>
    <property type="molecule type" value="Genomic_DNA"/>
</dbReference>
<dbReference type="InterPro" id="IPR002165">
    <property type="entry name" value="Plexin_repeat"/>
</dbReference>
<dbReference type="InterPro" id="IPR056737">
    <property type="entry name" value="Beta-prop_ATRN-MKLN-like"/>
</dbReference>
<proteinExistence type="predicted"/>